<keyword evidence="4" id="KW-1185">Reference proteome</keyword>
<feature type="compositionally biased region" description="Low complexity" evidence="1">
    <location>
        <begin position="598"/>
        <end position="613"/>
    </location>
</feature>
<feature type="compositionally biased region" description="Low complexity" evidence="1">
    <location>
        <begin position="488"/>
        <end position="497"/>
    </location>
</feature>
<feature type="region of interest" description="Disordered" evidence="1">
    <location>
        <begin position="954"/>
        <end position="1010"/>
    </location>
</feature>
<feature type="compositionally biased region" description="Basic and acidic residues" evidence="1">
    <location>
        <begin position="726"/>
        <end position="742"/>
    </location>
</feature>
<dbReference type="GO" id="GO:0005773">
    <property type="term" value="C:vacuole"/>
    <property type="evidence" value="ECO:0007669"/>
    <property type="project" value="GOC"/>
</dbReference>
<name>L8X305_THACA</name>
<feature type="compositionally biased region" description="Low complexity" evidence="1">
    <location>
        <begin position="965"/>
        <end position="976"/>
    </location>
</feature>
<feature type="region of interest" description="Disordered" evidence="1">
    <location>
        <begin position="373"/>
        <end position="816"/>
    </location>
</feature>
<dbReference type="AlphaFoldDB" id="L8X305"/>
<dbReference type="EMBL" id="AFRT01000553">
    <property type="protein sequence ID" value="ELU43393.1"/>
    <property type="molecule type" value="Genomic_DNA"/>
</dbReference>
<feature type="compositionally biased region" description="Low complexity" evidence="1">
    <location>
        <begin position="391"/>
        <end position="401"/>
    </location>
</feature>
<evidence type="ECO:0000313" key="3">
    <source>
        <dbReference type="EMBL" id="ELU43393.1"/>
    </source>
</evidence>
<feature type="domain" description="Nitrogen regulatory protein areA GATA-like" evidence="2">
    <location>
        <begin position="54"/>
        <end position="81"/>
    </location>
</feature>
<feature type="region of interest" description="Disordered" evidence="1">
    <location>
        <begin position="155"/>
        <end position="288"/>
    </location>
</feature>
<dbReference type="HOGENOM" id="CLU_010298_0_0_1"/>
<dbReference type="Pfam" id="PF08550">
    <property type="entry name" value="GATA_AreA"/>
    <property type="match status" value="1"/>
</dbReference>
<feature type="compositionally biased region" description="Low complexity" evidence="1">
    <location>
        <begin position="189"/>
        <end position="203"/>
    </location>
</feature>
<dbReference type="InterPro" id="IPR052292">
    <property type="entry name" value="Glucose_repression_reg"/>
</dbReference>
<feature type="compositionally biased region" description="Acidic residues" evidence="1">
    <location>
        <begin position="279"/>
        <end position="288"/>
    </location>
</feature>
<reference evidence="3 4" key="1">
    <citation type="journal article" date="2013" name="Nat. Commun.">
        <title>The evolution and pathogenic mechanisms of the rice sheath blight pathogen.</title>
        <authorList>
            <person name="Zheng A."/>
            <person name="Lin R."/>
            <person name="Xu L."/>
            <person name="Qin P."/>
            <person name="Tang C."/>
            <person name="Ai P."/>
            <person name="Zhang D."/>
            <person name="Liu Y."/>
            <person name="Sun Z."/>
            <person name="Feng H."/>
            <person name="Wang Y."/>
            <person name="Chen Y."/>
            <person name="Liang X."/>
            <person name="Fu R."/>
            <person name="Li Q."/>
            <person name="Zhang J."/>
            <person name="Yu X."/>
            <person name="Xie Z."/>
            <person name="Ding L."/>
            <person name="Guan P."/>
            <person name="Tang J."/>
            <person name="Liang Y."/>
            <person name="Wang S."/>
            <person name="Deng Q."/>
            <person name="Li S."/>
            <person name="Zhu J."/>
            <person name="Wang L."/>
            <person name="Liu H."/>
            <person name="Li P."/>
        </authorList>
    </citation>
    <scope>NUCLEOTIDE SEQUENCE [LARGE SCALE GENOMIC DNA]</scope>
    <source>
        <strain evidence="4">AG-1 IA</strain>
    </source>
</reference>
<organism evidence="3 4">
    <name type="scientific">Thanatephorus cucumeris (strain AG1-IA)</name>
    <name type="common">Rice sheath blight fungus</name>
    <name type="synonym">Rhizoctonia solani</name>
    <dbReference type="NCBI Taxonomy" id="983506"/>
    <lineage>
        <taxon>Eukaryota</taxon>
        <taxon>Fungi</taxon>
        <taxon>Dikarya</taxon>
        <taxon>Basidiomycota</taxon>
        <taxon>Agaricomycotina</taxon>
        <taxon>Agaricomycetes</taxon>
        <taxon>Cantharellales</taxon>
        <taxon>Ceratobasidiaceae</taxon>
        <taxon>Rhizoctonia</taxon>
        <taxon>Rhizoctonia solani AG-1</taxon>
    </lineage>
</organism>
<proteinExistence type="predicted"/>
<evidence type="ECO:0000259" key="2">
    <source>
        <dbReference type="Pfam" id="PF08550"/>
    </source>
</evidence>
<dbReference type="GO" id="GO:0007039">
    <property type="term" value="P:protein catabolic process in the vacuole"/>
    <property type="evidence" value="ECO:0007669"/>
    <property type="project" value="TreeGrafter"/>
</dbReference>
<dbReference type="PANTHER" id="PTHR28051:SF1">
    <property type="entry name" value="PROTEIN MTL1-RELATED"/>
    <property type="match status" value="1"/>
</dbReference>
<dbReference type="OrthoDB" id="5563539at2759"/>
<evidence type="ECO:0000313" key="4">
    <source>
        <dbReference type="Proteomes" id="UP000011668"/>
    </source>
</evidence>
<feature type="compositionally biased region" description="Low complexity" evidence="1">
    <location>
        <begin position="235"/>
        <end position="246"/>
    </location>
</feature>
<accession>L8X305</accession>
<dbReference type="PANTHER" id="PTHR28051">
    <property type="entry name" value="PROTEIN MTL1-RELATED"/>
    <property type="match status" value="1"/>
</dbReference>
<dbReference type="GO" id="GO:0042149">
    <property type="term" value="P:cellular response to glucose starvation"/>
    <property type="evidence" value="ECO:0007669"/>
    <property type="project" value="TreeGrafter"/>
</dbReference>
<sequence>MAQYIPGSSVTISASLSALAHQPVVDDAHVVSNLPRVCVDYLSHNWQEEDVWKSWRSMTRHKHEIANGVRLENASWRTWWKQRNKLRTVSPETLNWLKDSDVTWLYGPLHTAEPVPAHKEPTLSDKLDLMKSAGKKPILKHRTLTELLSLPRPASPILESSDLTDEESIDYSTEAGVRPPLAHTKSDTNIIRRPSNRRISPPRVAQSMSDKSAHQENPVPTLQVNGLEKTRSRGSESSNSPRGGSSDIESNSGKERRHIHFNTFVEQCISIDKPRSPSGDDDSEDEEADDDILEMRSISGSSTTSVVSNIRPSFTRRDSSDKDLVSIAPIAPTVLKSSDPHPAPSPAVVFVPPNGSFYEGEHQMLQYHAQQQNNENYTPPPANVINYAPPSSTSSSTSSRSNWEDEDEDYGVGFDYFGGPDLGIGQEYANQGNPRGNSYVARSAQRDQPSSVSSDVSTTPTQRDAQLAHSVAEALAGRKDREDEHATSSNSSHQSDSTVQAPVQRSPVVANGRHRSSLSSQSPPTRSPPRPGRSILKNADSGSSVPAAYRGSYESPPDSAYLSPTDLRGRSLSPGGEERGRSNVRTPPAIEERERSSSRGTSSPIGSVSPNSSRPGSALGRRRTDRGSATTGEDASRTVPIGVVANAIVSSSGGSSNNRKPKFAQGTARPSLVINHSPVSKEDATSGSLEEGVSGAELERRRDDFWADSTDYAPPPVIHQATKSVQQEKPRKAADDQAHAQDEVDDGGSQYSYVKGGNAPANKTPANSPVMHRSRPLPSEVDMAKHLPHVSTPLPPTPPHTAASTSLAQNKPGEHVDDPTIVGRAVDIVHSAKGYFGAIWNGRGPVPVEEKTIVSPCTQFPLRLLAQAGVILKFSFNYPTRSQRMPRATGTGFAKLILPSGVHGVKNLIYVAGRGTTGGKNAGRLQLVLLSCCGSGEEDWSITMFGRVAKGCARGTGGTARMSIESTSGRPSSESGPESESESEPESESESELELEPESESSSELDVCDSTGLDSYTPRPRFYVQQPPMVEVFYIEAGGIGLDLLLEPLRRFVHCWEECFESVQYCKCAS</sequence>
<comment type="caution">
    <text evidence="3">The sequence shown here is derived from an EMBL/GenBank/DDBJ whole genome shotgun (WGS) entry which is preliminary data.</text>
</comment>
<dbReference type="OMA" id="GKERRHI"/>
<feature type="compositionally biased region" description="Basic and acidic residues" evidence="1">
    <location>
        <begin position="476"/>
        <end position="486"/>
    </location>
</feature>
<evidence type="ECO:0000256" key="1">
    <source>
        <dbReference type="SAM" id="MobiDB-lite"/>
    </source>
</evidence>
<dbReference type="STRING" id="983506.L8X305"/>
<dbReference type="Proteomes" id="UP000011668">
    <property type="component" value="Unassembled WGS sequence"/>
</dbReference>
<feature type="compositionally biased region" description="Polar residues" evidence="1">
    <location>
        <begin position="648"/>
        <end position="658"/>
    </location>
</feature>
<dbReference type="InterPro" id="IPR013860">
    <property type="entry name" value="AreA_GATA"/>
</dbReference>
<protein>
    <submittedName>
        <fullName evidence="3">Regulation of carbohydrate metabolism-related protein</fullName>
    </submittedName>
</protein>
<feature type="compositionally biased region" description="Acidic residues" evidence="1">
    <location>
        <begin position="977"/>
        <end position="1007"/>
    </location>
</feature>
<gene>
    <name evidence="3" type="ORF">AG1IA_02572</name>
</gene>
<feature type="compositionally biased region" description="Low complexity" evidence="1">
    <location>
        <begin position="447"/>
        <end position="462"/>
    </location>
</feature>